<evidence type="ECO:0000313" key="1">
    <source>
        <dbReference type="EMBL" id="ATF95489.1"/>
    </source>
</evidence>
<reference evidence="2 4" key="2">
    <citation type="submission" date="2018-06" db="EMBL/GenBank/DDBJ databases">
        <authorList>
            <consortium name="Pathogen Informatics"/>
            <person name="Doyle S."/>
        </authorList>
    </citation>
    <scope>NUCLEOTIDE SEQUENCE [LARGE SCALE GENOMIC DNA]</scope>
    <source>
        <strain evidence="2 4">NCTC12120</strain>
    </source>
</reference>
<dbReference type="Proteomes" id="UP000251197">
    <property type="component" value="Unassembled WGS sequence"/>
</dbReference>
<protein>
    <submittedName>
        <fullName evidence="1">Uncharacterized protein</fullName>
    </submittedName>
</protein>
<evidence type="ECO:0000313" key="3">
    <source>
        <dbReference type="Proteomes" id="UP000217979"/>
    </source>
</evidence>
<evidence type="ECO:0000313" key="2">
    <source>
        <dbReference type="EMBL" id="SQC92076.1"/>
    </source>
</evidence>
<organism evidence="1 3">
    <name type="scientific">Cedecea neteri</name>
    <dbReference type="NCBI Taxonomy" id="158822"/>
    <lineage>
        <taxon>Bacteria</taxon>
        <taxon>Pseudomonadati</taxon>
        <taxon>Pseudomonadota</taxon>
        <taxon>Gammaproteobacteria</taxon>
        <taxon>Enterobacterales</taxon>
        <taxon>Enterobacteriaceae</taxon>
        <taxon>Cedecea</taxon>
    </lineage>
</organism>
<dbReference type="EMBL" id="UAVU01000009">
    <property type="protein sequence ID" value="SQC92076.1"/>
    <property type="molecule type" value="Genomic_DNA"/>
</dbReference>
<name>A0A291E6G4_9ENTR</name>
<geneLocation type="plasmid" evidence="1">
    <name>unnamed</name>
</geneLocation>
<proteinExistence type="predicted"/>
<evidence type="ECO:0000313" key="4">
    <source>
        <dbReference type="Proteomes" id="UP000251197"/>
    </source>
</evidence>
<accession>A0A291E6G4</accession>
<keyword evidence="1" id="KW-0614">Plasmid</keyword>
<sequence>MDMNECRKSVQAIDEQMLYLASHGVRRPVDILEHMAGQMPVLHRIWTEVSDGQLSELAAEFPGFRALAVMTEAAWLAVQSKTSRSYDDMPVFSDRYR</sequence>
<reference evidence="1 3" key="1">
    <citation type="submission" date="2017-09" db="EMBL/GenBank/DDBJ databases">
        <title>FDA dAtabase for Regulatory Grade micrObial Sequences (FDA-ARGOS): Supporting development and validation of Infectious Disease Dx tests.</title>
        <authorList>
            <person name="Minogue T."/>
            <person name="Wolcott M."/>
            <person name="Wasieloski L."/>
            <person name="Aguilar W."/>
            <person name="Moore D."/>
            <person name="Tallon L."/>
            <person name="Sadzewicz L."/>
            <person name="Ott S."/>
            <person name="Zhao X."/>
            <person name="Nagaraj S."/>
            <person name="Vavikolanu K."/>
            <person name="Aluvathingal J."/>
            <person name="Nadendla S."/>
            <person name="Sichtig H."/>
        </authorList>
    </citation>
    <scope>NUCLEOTIDE SEQUENCE [LARGE SCALE GENOMIC DNA]</scope>
    <source>
        <strain evidence="1 3">FDAARGOS_392</strain>
        <plasmid evidence="3">Plasmid unnamed</plasmid>
        <plasmid evidence="1">unnamed</plasmid>
    </source>
</reference>
<gene>
    <name evidence="1" type="ORF">CO704_25805</name>
    <name evidence="2" type="ORF">NCTC12120_05262</name>
</gene>
<dbReference type="AlphaFoldDB" id="A0A291E6G4"/>
<dbReference type="EMBL" id="CP023526">
    <property type="protein sequence ID" value="ATF95489.1"/>
    <property type="molecule type" value="Genomic_DNA"/>
</dbReference>
<dbReference type="Proteomes" id="UP000217979">
    <property type="component" value="Plasmid unnamed"/>
</dbReference>